<dbReference type="Gramene" id="rna-AYBTSS11_LOCUS9831">
    <property type="protein sequence ID" value="CAJ1940658.1"/>
    <property type="gene ID" value="gene-AYBTSS11_LOCUS9831"/>
</dbReference>
<evidence type="ECO:0000313" key="2">
    <source>
        <dbReference type="Proteomes" id="UP001189624"/>
    </source>
</evidence>
<sequence length="60" mass="6538">MNVVTYIGSMVGPMNEGGEEVAWDTEPNFSEGVSAIIPFHPKMLFNLTLGRPKNLSADNN</sequence>
<name>A0AA86S5Z8_9FABA</name>
<evidence type="ECO:0000313" key="1">
    <source>
        <dbReference type="EMBL" id="CAJ1940658.1"/>
    </source>
</evidence>
<organism evidence="1 2">
    <name type="scientific">Sphenostylis stenocarpa</name>
    <dbReference type="NCBI Taxonomy" id="92480"/>
    <lineage>
        <taxon>Eukaryota</taxon>
        <taxon>Viridiplantae</taxon>
        <taxon>Streptophyta</taxon>
        <taxon>Embryophyta</taxon>
        <taxon>Tracheophyta</taxon>
        <taxon>Spermatophyta</taxon>
        <taxon>Magnoliopsida</taxon>
        <taxon>eudicotyledons</taxon>
        <taxon>Gunneridae</taxon>
        <taxon>Pentapetalae</taxon>
        <taxon>rosids</taxon>
        <taxon>fabids</taxon>
        <taxon>Fabales</taxon>
        <taxon>Fabaceae</taxon>
        <taxon>Papilionoideae</taxon>
        <taxon>50 kb inversion clade</taxon>
        <taxon>NPAAA clade</taxon>
        <taxon>indigoferoid/millettioid clade</taxon>
        <taxon>Phaseoleae</taxon>
        <taxon>Sphenostylis</taxon>
    </lineage>
</organism>
<reference evidence="1" key="1">
    <citation type="submission" date="2023-10" db="EMBL/GenBank/DDBJ databases">
        <authorList>
            <person name="Domelevo Entfellner J.-B."/>
        </authorList>
    </citation>
    <scope>NUCLEOTIDE SEQUENCE</scope>
</reference>
<proteinExistence type="predicted"/>
<protein>
    <submittedName>
        <fullName evidence="1">Uncharacterized protein</fullName>
    </submittedName>
</protein>
<accession>A0AA86S5Z8</accession>
<dbReference type="AlphaFoldDB" id="A0AA86S5Z8"/>
<gene>
    <name evidence="1" type="ORF">AYBTSS11_LOCUS9831</name>
</gene>
<dbReference type="EMBL" id="OY731400">
    <property type="protein sequence ID" value="CAJ1940658.1"/>
    <property type="molecule type" value="Genomic_DNA"/>
</dbReference>
<dbReference type="Proteomes" id="UP001189624">
    <property type="component" value="Chromosome 3"/>
</dbReference>
<keyword evidence="2" id="KW-1185">Reference proteome</keyword>